<reference evidence="2" key="1">
    <citation type="submission" date="2023-06" db="EMBL/GenBank/DDBJ databases">
        <title>Genomic of Agaribacillus aureum.</title>
        <authorList>
            <person name="Wang G."/>
        </authorList>
    </citation>
    <scope>NUCLEOTIDE SEQUENCE</scope>
    <source>
        <strain evidence="2">BMA12</strain>
    </source>
</reference>
<protein>
    <submittedName>
        <fullName evidence="2">DOMON domain-containing protein</fullName>
    </submittedName>
</protein>
<sequence length="178" mass="19805">MSQSIKNGLKILIRSLLVCGFLFGISMKDNKPVQMKTITKNNMTVSWEYKNDRIHFAMKAPAEGWVAIGFNTEENITGTYLLMGNVIAGVPDVIEYYTINPGNYRPVTALGGKSGVDHVAGEEYNGNTSLKFSLPLRSKTGYGRLLTEGTSYVMVLAYSLEDDFQHHSIMRTSIKIKL</sequence>
<proteinExistence type="predicted"/>
<accession>A0ABT8LAK7</accession>
<comment type="caution">
    <text evidence="2">The sequence shown here is derived from an EMBL/GenBank/DDBJ whole genome shotgun (WGS) entry which is preliminary data.</text>
</comment>
<organism evidence="2 3">
    <name type="scientific">Agaribacillus aureus</name>
    <dbReference type="NCBI Taxonomy" id="3051825"/>
    <lineage>
        <taxon>Bacteria</taxon>
        <taxon>Pseudomonadati</taxon>
        <taxon>Bacteroidota</taxon>
        <taxon>Cytophagia</taxon>
        <taxon>Cytophagales</taxon>
        <taxon>Splendidivirgaceae</taxon>
        <taxon>Agaribacillus</taxon>
    </lineage>
</organism>
<feature type="domain" description="DOMON" evidence="1">
    <location>
        <begin position="41"/>
        <end position="159"/>
    </location>
</feature>
<dbReference type="CDD" id="cd09631">
    <property type="entry name" value="DOMON_DOH"/>
    <property type="match status" value="1"/>
</dbReference>
<dbReference type="InterPro" id="IPR045266">
    <property type="entry name" value="DOH_DOMON"/>
</dbReference>
<dbReference type="RefSeq" id="WP_346760116.1">
    <property type="nucleotide sequence ID" value="NZ_JAUJEB010000005.1"/>
</dbReference>
<evidence type="ECO:0000313" key="2">
    <source>
        <dbReference type="EMBL" id="MDN5214777.1"/>
    </source>
</evidence>
<name>A0ABT8LAK7_9BACT</name>
<gene>
    <name evidence="2" type="ORF">QQ020_22045</name>
</gene>
<keyword evidence="3" id="KW-1185">Reference proteome</keyword>
<dbReference type="Proteomes" id="UP001172083">
    <property type="component" value="Unassembled WGS sequence"/>
</dbReference>
<dbReference type="PROSITE" id="PS50836">
    <property type="entry name" value="DOMON"/>
    <property type="match status" value="1"/>
</dbReference>
<dbReference type="Pfam" id="PF03351">
    <property type="entry name" value="DOMON"/>
    <property type="match status" value="1"/>
</dbReference>
<evidence type="ECO:0000313" key="3">
    <source>
        <dbReference type="Proteomes" id="UP001172083"/>
    </source>
</evidence>
<dbReference type="EMBL" id="JAUJEB010000005">
    <property type="protein sequence ID" value="MDN5214777.1"/>
    <property type="molecule type" value="Genomic_DNA"/>
</dbReference>
<evidence type="ECO:0000259" key="1">
    <source>
        <dbReference type="PROSITE" id="PS50836"/>
    </source>
</evidence>
<dbReference type="InterPro" id="IPR005018">
    <property type="entry name" value="DOMON_domain"/>
</dbReference>